<gene>
    <name evidence="9" type="ORF">EAH84_01375</name>
</gene>
<dbReference type="GO" id="GO:0009103">
    <property type="term" value="P:lipopolysaccharide biosynthetic process"/>
    <property type="evidence" value="ECO:0007669"/>
    <property type="project" value="UniProtKB-ARBA"/>
</dbReference>
<dbReference type="GO" id="GO:0016763">
    <property type="term" value="F:pentosyltransferase activity"/>
    <property type="evidence" value="ECO:0007669"/>
    <property type="project" value="TreeGrafter"/>
</dbReference>
<evidence type="ECO:0000256" key="2">
    <source>
        <dbReference type="ARBA" id="ARBA00022475"/>
    </source>
</evidence>
<reference evidence="9 10" key="1">
    <citation type="journal article" date="2019" name="Environ. Microbiol.">
        <title>Species interactions and distinct microbial communities in high Arctic permafrost affected cryosols are associated with the CH4 and CO2 gas fluxes.</title>
        <authorList>
            <person name="Altshuler I."/>
            <person name="Hamel J."/>
            <person name="Turney S."/>
            <person name="Magnuson E."/>
            <person name="Levesque R."/>
            <person name="Greer C."/>
            <person name="Whyte L.G."/>
        </authorList>
    </citation>
    <scope>NUCLEOTIDE SEQUENCE [LARGE SCALE GENOMIC DNA]</scope>
    <source>
        <strain evidence="9 10">S5.1</strain>
    </source>
</reference>
<accession>A0A502CVH9</accession>
<feature type="transmembrane region" description="Helical" evidence="8">
    <location>
        <begin position="98"/>
        <end position="117"/>
    </location>
</feature>
<keyword evidence="4" id="KW-0808">Transferase</keyword>
<evidence type="ECO:0000256" key="7">
    <source>
        <dbReference type="ARBA" id="ARBA00023136"/>
    </source>
</evidence>
<sequence length="466" mass="48649">MTGAAALSLIFLALALLRPIDHDESQYVAAAVLTAHGLLQYRDYAYLQTPLQPLLLAPVAALAGSLAWPALRIVNALFGVVAVIAVAGAARTAGASRWLAVVAAGLFATTDILLFSIGTARNDALPAACLAVALWLALRPARTRAVAAAIGGLLAAATAAKLSYAFPALAYGGYALVDAHRQRPGWVLAGVAPLALFVAWTLWLAPQGFAFGVFVFPQAAPDQYYRAAGRAWKLTASAKIIDFVKFLALGPALLSLIVVGIARGTRRPVLPLVLIIAGLFAALLPTPTWRQYLLPLLPPLFVALALVWTRQPPARWLRVAMAVFVGAGLAPSLIAIASGGGMVTAIRDGTAIRTAMDRAGATGAVATLSPAFVPATARAIDPRFATGPFYFRSRGLLSPADERALTLVSRDRAAAAPLPPTVLTGGEGPWTSGDAALDQLLADRARGAGYRKVAVPGDRFTLWIEP</sequence>
<feature type="transmembrane region" description="Helical" evidence="8">
    <location>
        <begin position="186"/>
        <end position="205"/>
    </location>
</feature>
<proteinExistence type="predicted"/>
<protein>
    <submittedName>
        <fullName evidence="9">DUF2029 domain-containing protein</fullName>
    </submittedName>
</protein>
<feature type="transmembrane region" description="Helical" evidence="8">
    <location>
        <begin position="243"/>
        <end position="262"/>
    </location>
</feature>
<evidence type="ECO:0000256" key="1">
    <source>
        <dbReference type="ARBA" id="ARBA00004651"/>
    </source>
</evidence>
<keyword evidence="2" id="KW-1003">Cell membrane</keyword>
<evidence type="ECO:0000313" key="10">
    <source>
        <dbReference type="Proteomes" id="UP000318413"/>
    </source>
</evidence>
<dbReference type="Proteomes" id="UP000318413">
    <property type="component" value="Unassembled WGS sequence"/>
</dbReference>
<keyword evidence="3" id="KW-0328">Glycosyltransferase</keyword>
<keyword evidence="5 8" id="KW-0812">Transmembrane</keyword>
<keyword evidence="6 8" id="KW-1133">Transmembrane helix</keyword>
<feature type="transmembrane region" description="Helical" evidence="8">
    <location>
        <begin position="316"/>
        <end position="337"/>
    </location>
</feature>
<evidence type="ECO:0000256" key="6">
    <source>
        <dbReference type="ARBA" id="ARBA00022989"/>
    </source>
</evidence>
<feature type="transmembrane region" description="Helical" evidence="8">
    <location>
        <begin position="292"/>
        <end position="310"/>
    </location>
</feature>
<organism evidence="9 10">
    <name type="scientific">Sphingomonas oligophenolica</name>
    <dbReference type="NCBI Taxonomy" id="301154"/>
    <lineage>
        <taxon>Bacteria</taxon>
        <taxon>Pseudomonadati</taxon>
        <taxon>Pseudomonadota</taxon>
        <taxon>Alphaproteobacteria</taxon>
        <taxon>Sphingomonadales</taxon>
        <taxon>Sphingomonadaceae</taxon>
        <taxon>Sphingomonas</taxon>
    </lineage>
</organism>
<dbReference type="OrthoDB" id="7463529at2"/>
<comment type="caution">
    <text evidence="9">The sequence shown here is derived from an EMBL/GenBank/DDBJ whole genome shotgun (WGS) entry which is preliminary data.</text>
</comment>
<evidence type="ECO:0000313" key="9">
    <source>
        <dbReference type="EMBL" id="TPG15741.1"/>
    </source>
</evidence>
<feature type="transmembrane region" description="Helical" evidence="8">
    <location>
        <begin position="268"/>
        <end position="285"/>
    </location>
</feature>
<evidence type="ECO:0000256" key="8">
    <source>
        <dbReference type="SAM" id="Phobius"/>
    </source>
</evidence>
<dbReference type="PANTHER" id="PTHR33908:SF11">
    <property type="entry name" value="MEMBRANE PROTEIN"/>
    <property type="match status" value="1"/>
</dbReference>
<dbReference type="GO" id="GO:0005886">
    <property type="term" value="C:plasma membrane"/>
    <property type="evidence" value="ECO:0007669"/>
    <property type="project" value="UniProtKB-SubCell"/>
</dbReference>
<name>A0A502CVH9_9SPHN</name>
<dbReference type="PANTHER" id="PTHR33908">
    <property type="entry name" value="MANNOSYLTRANSFERASE YKCB-RELATED"/>
    <property type="match status" value="1"/>
</dbReference>
<dbReference type="InterPro" id="IPR050297">
    <property type="entry name" value="LipidA_mod_glycosyltrf_83"/>
</dbReference>
<keyword evidence="10" id="KW-1185">Reference proteome</keyword>
<dbReference type="AlphaFoldDB" id="A0A502CVH9"/>
<evidence type="ECO:0000256" key="3">
    <source>
        <dbReference type="ARBA" id="ARBA00022676"/>
    </source>
</evidence>
<feature type="transmembrane region" description="Helical" evidence="8">
    <location>
        <begin position="54"/>
        <end position="86"/>
    </location>
</feature>
<keyword evidence="7 8" id="KW-0472">Membrane</keyword>
<comment type="subcellular location">
    <subcellularLocation>
        <location evidence="1">Cell membrane</location>
        <topology evidence="1">Multi-pass membrane protein</topology>
    </subcellularLocation>
</comment>
<dbReference type="EMBL" id="RCZK01000001">
    <property type="protein sequence ID" value="TPG15741.1"/>
    <property type="molecule type" value="Genomic_DNA"/>
</dbReference>
<evidence type="ECO:0000256" key="5">
    <source>
        <dbReference type="ARBA" id="ARBA00022692"/>
    </source>
</evidence>
<evidence type="ECO:0000256" key="4">
    <source>
        <dbReference type="ARBA" id="ARBA00022679"/>
    </source>
</evidence>
<feature type="transmembrane region" description="Helical" evidence="8">
    <location>
        <begin position="145"/>
        <end position="166"/>
    </location>
</feature>